<dbReference type="AlphaFoldDB" id="V4RSL2"/>
<comment type="caution">
    <text evidence="1">The sequence shown here is derived from an EMBL/GenBank/DDBJ whole genome shotgun (WGS) entry which is preliminary data.</text>
</comment>
<keyword evidence="2" id="KW-1185">Reference proteome</keyword>
<reference evidence="1 2" key="1">
    <citation type="journal article" date="2014" name="Nature">
        <title>Sequential evolution of bacterial morphology by co-option of a developmental regulator.</title>
        <authorList>
            <person name="Jiang C."/>
            <person name="Brown P.J."/>
            <person name="Ducret A."/>
            <person name="Brun Y.V."/>
        </authorList>
    </citation>
    <scope>NUCLEOTIDE SEQUENCE [LARGE SCALE GENOMIC DNA]</scope>
    <source>
        <strain evidence="1 2">DSM 16100</strain>
    </source>
</reference>
<dbReference type="Proteomes" id="UP000017837">
    <property type="component" value="Unassembled WGS sequence"/>
</dbReference>
<evidence type="ECO:0000313" key="1">
    <source>
        <dbReference type="EMBL" id="ESQ94158.1"/>
    </source>
</evidence>
<gene>
    <name evidence="1" type="ORF">ABENE_03440</name>
</gene>
<name>V4RSL2_9CAUL</name>
<sequence>MNKAKHRLLTPNELAEQRKALAQAQLDKMVAAQKKRADEAAAKA</sequence>
<dbReference type="PATRIC" id="fig|1121022.4.peg.682"/>
<dbReference type="RefSeq" id="WP_018081347.1">
    <property type="nucleotide sequence ID" value="NZ_AQWM01000005.1"/>
</dbReference>
<protein>
    <submittedName>
        <fullName evidence="1">Uncharacterized protein</fullName>
    </submittedName>
</protein>
<evidence type="ECO:0000313" key="2">
    <source>
        <dbReference type="Proteomes" id="UP000017837"/>
    </source>
</evidence>
<organism evidence="1 2">
    <name type="scientific">Asticcacaulis benevestitus DSM 16100 = ATCC BAA-896</name>
    <dbReference type="NCBI Taxonomy" id="1121022"/>
    <lineage>
        <taxon>Bacteria</taxon>
        <taxon>Pseudomonadati</taxon>
        <taxon>Pseudomonadota</taxon>
        <taxon>Alphaproteobacteria</taxon>
        <taxon>Caulobacterales</taxon>
        <taxon>Caulobacteraceae</taxon>
        <taxon>Asticcacaulis</taxon>
    </lineage>
</organism>
<accession>V4RSL2</accession>
<proteinExistence type="predicted"/>
<dbReference type="EMBL" id="AWGB01000005">
    <property type="protein sequence ID" value="ESQ94158.1"/>
    <property type="molecule type" value="Genomic_DNA"/>
</dbReference>